<organism evidence="3 4">
    <name type="scientific">Entomortierella chlamydospora</name>
    <dbReference type="NCBI Taxonomy" id="101097"/>
    <lineage>
        <taxon>Eukaryota</taxon>
        <taxon>Fungi</taxon>
        <taxon>Fungi incertae sedis</taxon>
        <taxon>Mucoromycota</taxon>
        <taxon>Mortierellomycotina</taxon>
        <taxon>Mortierellomycetes</taxon>
        <taxon>Mortierellales</taxon>
        <taxon>Mortierellaceae</taxon>
        <taxon>Entomortierella</taxon>
    </lineage>
</organism>
<keyword evidence="4" id="KW-1185">Reference proteome</keyword>
<feature type="coiled-coil region" evidence="1">
    <location>
        <begin position="439"/>
        <end position="497"/>
    </location>
</feature>
<dbReference type="AlphaFoldDB" id="A0A9P6MLP6"/>
<dbReference type="OrthoDB" id="2380141at2759"/>
<evidence type="ECO:0000313" key="4">
    <source>
        <dbReference type="Proteomes" id="UP000703661"/>
    </source>
</evidence>
<comment type="caution">
    <text evidence="3">The sequence shown here is derived from an EMBL/GenBank/DDBJ whole genome shotgun (WGS) entry which is preliminary data.</text>
</comment>
<gene>
    <name evidence="3" type="ORF">BGZ80_004978</name>
</gene>
<evidence type="ECO:0000256" key="1">
    <source>
        <dbReference type="SAM" id="Coils"/>
    </source>
</evidence>
<name>A0A9P6MLP6_9FUNG</name>
<dbReference type="EMBL" id="JAAAID010002485">
    <property type="protein sequence ID" value="KAG0007179.1"/>
    <property type="molecule type" value="Genomic_DNA"/>
</dbReference>
<sequence length="617" mass="70873">MSSLIPTSGSSSIKDKDEDHVALQTSKLIQLLESIDYPHEISEDAIRSALSSHYHDDHSSSPTPVAKFLDWLIDNVSAETNWPEYQQNQPESLRIFDDPPNIKVDVDDNREDDATLQYLDREYRQLQDTLASLEMELLDLKALESHAIDTNKSLDMDIHDASVQFDATASKLSETARSVLSEYLPPSGLNMDVDIDMERRKSEEVGQEPKQGPSSKRFLYQCQEELLQIQQLDIAYLKDMEDLYQQILNVIDLPRNNAAFNDSTSRSSLTQTPAISRLDQLLKRNPAQEQELVRLCSTYRATKMSHIRVMAQLKCIEEELRYMKDLEMKHEGNGNQEDEQDVTGDYKMYTIASTRNQQIQKTRQQEIELISVQRETARLSEEMDQLLSNPASHEGGQDLSTLMDNSDGTAGGVLVDICERIARSDIELRFLSAAHRDYIREQEHAIKELDSIIERLLEHYCVGVTVEQTLGAEKDIIQRQKDTLWAAIEELRDYNEQSKRLHHSMGNSLSSGNQKSQQSGKRNELLDAFKRNTDLTIEAQEERQKLQEHLDQMLNVRDMLDKQLLHRHSSTNQLQFVPKDVQIYKDELVNRAKQLQQDYAVLNDEAQQLIEKKSKPA</sequence>
<feature type="coiled-coil region" evidence="1">
    <location>
        <begin position="532"/>
        <end position="612"/>
    </location>
</feature>
<feature type="coiled-coil region" evidence="1">
    <location>
        <begin position="116"/>
        <end position="143"/>
    </location>
</feature>
<reference evidence="3" key="1">
    <citation type="journal article" date="2020" name="Fungal Divers.">
        <title>Resolving the Mortierellaceae phylogeny through synthesis of multi-gene phylogenetics and phylogenomics.</title>
        <authorList>
            <person name="Vandepol N."/>
            <person name="Liber J."/>
            <person name="Desiro A."/>
            <person name="Na H."/>
            <person name="Kennedy M."/>
            <person name="Barry K."/>
            <person name="Grigoriev I.V."/>
            <person name="Miller A.N."/>
            <person name="O'Donnell K."/>
            <person name="Stajich J.E."/>
            <person name="Bonito G."/>
        </authorList>
    </citation>
    <scope>NUCLEOTIDE SEQUENCE</scope>
    <source>
        <strain evidence="3">NRRL 2769</strain>
    </source>
</reference>
<dbReference type="Proteomes" id="UP000703661">
    <property type="component" value="Unassembled WGS sequence"/>
</dbReference>
<feature type="compositionally biased region" description="Low complexity" evidence="2">
    <location>
        <begin position="506"/>
        <end position="520"/>
    </location>
</feature>
<proteinExistence type="predicted"/>
<protein>
    <submittedName>
        <fullName evidence="3">Uncharacterized protein</fullName>
    </submittedName>
</protein>
<evidence type="ECO:0000256" key="2">
    <source>
        <dbReference type="SAM" id="MobiDB-lite"/>
    </source>
</evidence>
<accession>A0A9P6MLP6</accession>
<evidence type="ECO:0000313" key="3">
    <source>
        <dbReference type="EMBL" id="KAG0007179.1"/>
    </source>
</evidence>
<keyword evidence="1" id="KW-0175">Coiled coil</keyword>
<feature type="region of interest" description="Disordered" evidence="2">
    <location>
        <begin position="497"/>
        <end position="522"/>
    </location>
</feature>